<dbReference type="OrthoDB" id="2020542at2759"/>
<evidence type="ECO:0000256" key="4">
    <source>
        <dbReference type="ARBA" id="ARBA00023136"/>
    </source>
</evidence>
<evidence type="ECO:0000256" key="6">
    <source>
        <dbReference type="SAM" id="Phobius"/>
    </source>
</evidence>
<evidence type="ECO:0000313" key="9">
    <source>
        <dbReference type="EMBL" id="CAF2863146.1"/>
    </source>
</evidence>
<feature type="domain" description="Amino acid permease/ SLC12A" evidence="7">
    <location>
        <begin position="488"/>
        <end position="555"/>
    </location>
</feature>
<feature type="transmembrane region" description="Helical" evidence="6">
    <location>
        <begin position="414"/>
        <end position="434"/>
    </location>
</feature>
<dbReference type="GO" id="GO:0016020">
    <property type="term" value="C:membrane"/>
    <property type="evidence" value="ECO:0007669"/>
    <property type="project" value="UniProtKB-SubCell"/>
</dbReference>
<feature type="region of interest" description="Disordered" evidence="5">
    <location>
        <begin position="109"/>
        <end position="146"/>
    </location>
</feature>
<dbReference type="PANTHER" id="PTHR11827:SF103">
    <property type="entry name" value="SODIUM CHLORIDE COTRANSPORTER 69, ISOFORM E"/>
    <property type="match status" value="1"/>
</dbReference>
<feature type="transmembrane region" description="Helical" evidence="6">
    <location>
        <begin position="185"/>
        <end position="206"/>
    </location>
</feature>
<evidence type="ECO:0000313" key="10">
    <source>
        <dbReference type="Proteomes" id="UP000675881"/>
    </source>
</evidence>
<dbReference type="GO" id="GO:0055075">
    <property type="term" value="P:potassium ion homeostasis"/>
    <property type="evidence" value="ECO:0007669"/>
    <property type="project" value="TreeGrafter"/>
</dbReference>
<accession>A0A7R8CR01</accession>
<evidence type="ECO:0000259" key="8">
    <source>
        <dbReference type="Pfam" id="PF03522"/>
    </source>
</evidence>
<feature type="domain" description="SLC12A transporter C-terminal" evidence="8">
    <location>
        <begin position="558"/>
        <end position="632"/>
    </location>
</feature>
<dbReference type="PANTHER" id="PTHR11827">
    <property type="entry name" value="SOLUTE CARRIER FAMILY 12, CATION COTRANSPORTERS"/>
    <property type="match status" value="1"/>
</dbReference>
<keyword evidence="3 6" id="KW-1133">Transmembrane helix</keyword>
<name>A0A7R8CR01_LEPSM</name>
<proteinExistence type="predicted"/>
<feature type="domain" description="SLC12A transporter C-terminal" evidence="8">
    <location>
        <begin position="681"/>
        <end position="883"/>
    </location>
</feature>
<feature type="transmembrane region" description="Helical" evidence="6">
    <location>
        <begin position="337"/>
        <end position="359"/>
    </location>
</feature>
<feature type="transmembrane region" description="Helical" evidence="6">
    <location>
        <begin position="160"/>
        <end position="179"/>
    </location>
</feature>
<keyword evidence="4 6" id="KW-0472">Membrane</keyword>
<dbReference type="EMBL" id="HG994594">
    <property type="protein sequence ID" value="CAF2863146.1"/>
    <property type="molecule type" value="Genomic_DNA"/>
</dbReference>
<comment type="subcellular location">
    <subcellularLocation>
        <location evidence="1">Membrane</location>
        <topology evidence="1">Multi-pass membrane protein</topology>
    </subcellularLocation>
</comment>
<dbReference type="InterPro" id="IPR018491">
    <property type="entry name" value="SLC12_C"/>
</dbReference>
<feature type="transmembrane region" description="Helical" evidence="6">
    <location>
        <begin position="485"/>
        <end position="513"/>
    </location>
</feature>
<feature type="domain" description="Amino acid permease/ SLC12A" evidence="7">
    <location>
        <begin position="310"/>
        <end position="441"/>
    </location>
</feature>
<dbReference type="GO" id="GO:0055064">
    <property type="term" value="P:chloride ion homeostasis"/>
    <property type="evidence" value="ECO:0007669"/>
    <property type="project" value="TreeGrafter"/>
</dbReference>
<feature type="transmembrane region" description="Helical" evidence="6">
    <location>
        <begin position="218"/>
        <end position="237"/>
    </location>
</feature>
<dbReference type="InterPro" id="IPR004842">
    <property type="entry name" value="SLC12A_fam"/>
</dbReference>
<dbReference type="GO" id="GO:1990573">
    <property type="term" value="P:potassium ion import across plasma membrane"/>
    <property type="evidence" value="ECO:0007669"/>
    <property type="project" value="TreeGrafter"/>
</dbReference>
<dbReference type="Proteomes" id="UP000675881">
    <property type="component" value="Chromosome 15"/>
</dbReference>
<organism evidence="9 10">
    <name type="scientific">Lepeophtheirus salmonis</name>
    <name type="common">Salmon louse</name>
    <name type="synonym">Caligus salmonis</name>
    <dbReference type="NCBI Taxonomy" id="72036"/>
    <lineage>
        <taxon>Eukaryota</taxon>
        <taxon>Metazoa</taxon>
        <taxon>Ecdysozoa</taxon>
        <taxon>Arthropoda</taxon>
        <taxon>Crustacea</taxon>
        <taxon>Multicrustacea</taxon>
        <taxon>Hexanauplia</taxon>
        <taxon>Copepoda</taxon>
        <taxon>Siphonostomatoida</taxon>
        <taxon>Caligidae</taxon>
        <taxon>Lepeophtheirus</taxon>
    </lineage>
</organism>
<evidence type="ECO:0000256" key="5">
    <source>
        <dbReference type="SAM" id="MobiDB-lite"/>
    </source>
</evidence>
<evidence type="ECO:0000256" key="2">
    <source>
        <dbReference type="ARBA" id="ARBA00022692"/>
    </source>
</evidence>
<protein>
    <submittedName>
        <fullName evidence="9">SLC12A2</fullName>
    </submittedName>
</protein>
<dbReference type="GO" id="GO:0006884">
    <property type="term" value="P:cell volume homeostasis"/>
    <property type="evidence" value="ECO:0007669"/>
    <property type="project" value="TreeGrafter"/>
</dbReference>
<evidence type="ECO:0000256" key="1">
    <source>
        <dbReference type="ARBA" id="ARBA00004141"/>
    </source>
</evidence>
<dbReference type="Pfam" id="PF03522">
    <property type="entry name" value="SLC12"/>
    <property type="match status" value="2"/>
</dbReference>
<dbReference type="InterPro" id="IPR004841">
    <property type="entry name" value="AA-permease/SLC12A_dom"/>
</dbReference>
<keyword evidence="2 6" id="KW-0812">Transmembrane</keyword>
<feature type="region of interest" description="Disordered" evidence="5">
    <location>
        <begin position="636"/>
        <end position="658"/>
    </location>
</feature>
<keyword evidence="10" id="KW-1185">Reference proteome</keyword>
<dbReference type="Pfam" id="PF00324">
    <property type="entry name" value="AA_permease"/>
    <property type="match status" value="2"/>
</dbReference>
<dbReference type="Gene3D" id="1.20.1740.10">
    <property type="entry name" value="Amino acid/polyamine transporter I"/>
    <property type="match status" value="2"/>
</dbReference>
<dbReference type="GO" id="GO:0008511">
    <property type="term" value="F:sodium:potassium:chloride symporter activity"/>
    <property type="evidence" value="ECO:0007669"/>
    <property type="project" value="TreeGrafter"/>
</dbReference>
<dbReference type="GO" id="GO:0055078">
    <property type="term" value="P:sodium ion homeostasis"/>
    <property type="evidence" value="ECO:0007669"/>
    <property type="project" value="TreeGrafter"/>
</dbReference>
<gene>
    <name evidence="9" type="ORF">LSAA_5760</name>
</gene>
<feature type="transmembrane region" description="Helical" evidence="6">
    <location>
        <begin position="297"/>
        <end position="317"/>
    </location>
</feature>
<sequence length="883" mass="98576">MMAELNEEKGNRFRVESVNQISLNGAGGDPSGGDDNFSENYHPTLAEEEEVIDEDLLLQFLFQKMKKPSPSSRRLSRKRSSFQFTTQRSLRHYLTREAIPHADHYRNKMSFAKGKPDSSRPTLDDLLNDDPYSKDNSDLESQTDDQDTGSVIKFGWIEGVYMRCLLNIWGVMLFLRLTWVIGQAGLLEGLAIITLSNIVTVINIYFHECSPLGPEFGGAIGLMFTLANSIAVAMYIIGFCEALSDMLKQYIPGFIGILNTPEDGLHDIRLIGSVSLVLLLGLAIVGMEWVTRVQKGLLVLLLFSQLDFIIAVTGIVAGANLSGDLKDPGVAIPKGTLLAIVSTYVTYTIYGVMIAACTLREASGDVLELDYVNETIKEVNNITNSFWECENRTCSYGILHSQQMMEVISAWGPLIYAGCFAATLSSAIASLVGAPRVFQAVLQRISYSPGSLPLLMDGERTTILVPDGDLDLSTIINGYHYWEQFSVFCVMFLMDMVTALVTFIIVFFLYMYVSIRKPEVNWGSSTQAQSFMTALNSVLSLTKVEDHVKNYRPKIMRISLLESVDVVPEDLDWKKSQAIKNSGQNWFTENHIKGFFSVVRNSKISEGARTAMELSGLGKLRTNMILLGFQDTCLEPKNTSTQSGEDDKEDGSLKRNKKPNGFEKLLFKKKCPSSIPLPPSEKDVKPLDEDIVNRLSQFRDKTTVNTGTIDVYWLYDDGGLTILIPHILQTRAKYSKCKMRLNSELISKTLSCSQMLPSSQKRKRRMSSKLCLANNSLKNSNSGKKHSTSSRDSSSSECDEVPPLVSELDIIANKEKTNFNLRIAEIVKDNSSSADLIVMTLPMPKKEIVPQELYMAWLDYTTKDMPPFLLVRGNQTSVLTFYS</sequence>
<feature type="transmembrane region" description="Helical" evidence="6">
    <location>
        <begin position="268"/>
        <end position="290"/>
    </location>
</feature>
<dbReference type="AlphaFoldDB" id="A0A7R8CR01"/>
<evidence type="ECO:0000256" key="3">
    <source>
        <dbReference type="ARBA" id="ARBA00022989"/>
    </source>
</evidence>
<reference evidence="9" key="1">
    <citation type="submission" date="2021-02" db="EMBL/GenBank/DDBJ databases">
        <authorList>
            <person name="Bekaert M."/>
        </authorList>
    </citation>
    <scope>NUCLEOTIDE SEQUENCE</scope>
    <source>
        <strain evidence="9">IoA-00</strain>
    </source>
</reference>
<evidence type="ECO:0000259" key="7">
    <source>
        <dbReference type="Pfam" id="PF00324"/>
    </source>
</evidence>
<feature type="region of interest" description="Disordered" evidence="5">
    <location>
        <begin position="775"/>
        <end position="800"/>
    </location>
</feature>